<gene>
    <name evidence="1" type="ORF">IW261DRAFT_1422893</name>
</gene>
<dbReference type="AlphaFoldDB" id="A0AA39NZ71"/>
<comment type="caution">
    <text evidence="1">The sequence shown here is derived from an EMBL/GenBank/DDBJ whole genome shotgun (WGS) entry which is preliminary data.</text>
</comment>
<dbReference type="EMBL" id="JAUEPR010000026">
    <property type="protein sequence ID" value="KAK0474603.1"/>
    <property type="molecule type" value="Genomic_DNA"/>
</dbReference>
<evidence type="ECO:0000313" key="2">
    <source>
        <dbReference type="Proteomes" id="UP001175227"/>
    </source>
</evidence>
<name>A0AA39NZ71_9AGAR</name>
<dbReference type="Proteomes" id="UP001175227">
    <property type="component" value="Unassembled WGS sequence"/>
</dbReference>
<sequence>MSFCPWCSRRASHLVMILQSFHFKAKHQLQELSYSLQNLKISKSILKLQLKDEMWEMWADVTVQVRKDDKFRQDMEMDTCGQCWMDIAMGPLSAPNTQSIRSLVVLLKCTFDILLQRNFEDRGLSLKNTEEPAYIRFSTMRDCDPTLDIRSGQLKLAGYELLASCLVERDSLLQSWRFWLFFSGHRPK</sequence>
<keyword evidence="2" id="KW-1185">Reference proteome</keyword>
<accession>A0AA39NZ71</accession>
<proteinExistence type="predicted"/>
<organism evidence="1 2">
    <name type="scientific">Armillaria novae-zelandiae</name>
    <dbReference type="NCBI Taxonomy" id="153914"/>
    <lineage>
        <taxon>Eukaryota</taxon>
        <taxon>Fungi</taxon>
        <taxon>Dikarya</taxon>
        <taxon>Basidiomycota</taxon>
        <taxon>Agaricomycotina</taxon>
        <taxon>Agaricomycetes</taxon>
        <taxon>Agaricomycetidae</taxon>
        <taxon>Agaricales</taxon>
        <taxon>Marasmiineae</taxon>
        <taxon>Physalacriaceae</taxon>
        <taxon>Armillaria</taxon>
    </lineage>
</organism>
<protein>
    <submittedName>
        <fullName evidence="1">Uncharacterized protein</fullName>
    </submittedName>
</protein>
<evidence type="ECO:0000313" key="1">
    <source>
        <dbReference type="EMBL" id="KAK0474603.1"/>
    </source>
</evidence>
<reference evidence="1" key="1">
    <citation type="submission" date="2023-06" db="EMBL/GenBank/DDBJ databases">
        <authorList>
            <consortium name="Lawrence Berkeley National Laboratory"/>
            <person name="Ahrendt S."/>
            <person name="Sahu N."/>
            <person name="Indic B."/>
            <person name="Wong-Bajracharya J."/>
            <person name="Merenyi Z."/>
            <person name="Ke H.-M."/>
            <person name="Monk M."/>
            <person name="Kocsube S."/>
            <person name="Drula E."/>
            <person name="Lipzen A."/>
            <person name="Balint B."/>
            <person name="Henrissat B."/>
            <person name="Andreopoulos B."/>
            <person name="Martin F.M."/>
            <person name="Harder C.B."/>
            <person name="Rigling D."/>
            <person name="Ford K.L."/>
            <person name="Foster G.D."/>
            <person name="Pangilinan J."/>
            <person name="Papanicolaou A."/>
            <person name="Barry K."/>
            <person name="LaButti K."/>
            <person name="Viragh M."/>
            <person name="Koriabine M."/>
            <person name="Yan M."/>
            <person name="Riley R."/>
            <person name="Champramary S."/>
            <person name="Plett K.L."/>
            <person name="Tsai I.J."/>
            <person name="Slot J."/>
            <person name="Sipos G."/>
            <person name="Plett J."/>
            <person name="Nagy L.G."/>
            <person name="Grigoriev I.V."/>
        </authorList>
    </citation>
    <scope>NUCLEOTIDE SEQUENCE</scope>
    <source>
        <strain evidence="1">ICMP 16352</strain>
    </source>
</reference>